<evidence type="ECO:0000313" key="1">
    <source>
        <dbReference type="Proteomes" id="UP000887578"/>
    </source>
</evidence>
<proteinExistence type="predicted"/>
<name>A0A914PQS8_9BILA</name>
<keyword evidence="1" id="KW-1185">Reference proteome</keyword>
<sequence length="88" mass="9750">MIALSAGTLINYILFWETVEKPAPNTCFSVDCVTRSSNGTSISIWSKLITGALNVLISIWFSIEFQKSQKSFASNTSVDRTNKKKVSK</sequence>
<evidence type="ECO:0000313" key="2">
    <source>
        <dbReference type="WBParaSite" id="PDA_v2.g20474.t1"/>
    </source>
</evidence>
<accession>A0A914PQS8</accession>
<reference evidence="2" key="1">
    <citation type="submission" date="2022-11" db="UniProtKB">
        <authorList>
            <consortium name="WormBaseParasite"/>
        </authorList>
    </citation>
    <scope>IDENTIFICATION</scope>
</reference>
<protein>
    <submittedName>
        <fullName evidence="2">Uncharacterized protein</fullName>
    </submittedName>
</protein>
<dbReference type="AlphaFoldDB" id="A0A914PQS8"/>
<organism evidence="1 2">
    <name type="scientific">Panagrolaimus davidi</name>
    <dbReference type="NCBI Taxonomy" id="227884"/>
    <lineage>
        <taxon>Eukaryota</taxon>
        <taxon>Metazoa</taxon>
        <taxon>Ecdysozoa</taxon>
        <taxon>Nematoda</taxon>
        <taxon>Chromadorea</taxon>
        <taxon>Rhabditida</taxon>
        <taxon>Tylenchina</taxon>
        <taxon>Panagrolaimomorpha</taxon>
        <taxon>Panagrolaimoidea</taxon>
        <taxon>Panagrolaimidae</taxon>
        <taxon>Panagrolaimus</taxon>
    </lineage>
</organism>
<dbReference type="Proteomes" id="UP000887578">
    <property type="component" value="Unplaced"/>
</dbReference>
<dbReference type="WBParaSite" id="PDA_v2.g20474.t1">
    <property type="protein sequence ID" value="PDA_v2.g20474.t1"/>
    <property type="gene ID" value="PDA_v2.g20474"/>
</dbReference>